<dbReference type="AlphaFoldDB" id="B4M4J4"/>
<evidence type="ECO:0000313" key="1">
    <source>
        <dbReference type="EMBL" id="EDW59555.2"/>
    </source>
</evidence>
<dbReference type="InterPro" id="IPR032004">
    <property type="entry name" value="DUF4790"/>
</dbReference>
<keyword evidence="2" id="KW-1185">Reference proteome</keyword>
<name>B4M4J4_DROVI</name>
<organism evidence="1 2">
    <name type="scientific">Drosophila virilis</name>
    <name type="common">Fruit fly</name>
    <dbReference type="NCBI Taxonomy" id="7244"/>
    <lineage>
        <taxon>Eukaryota</taxon>
        <taxon>Metazoa</taxon>
        <taxon>Ecdysozoa</taxon>
        <taxon>Arthropoda</taxon>
        <taxon>Hexapoda</taxon>
        <taxon>Insecta</taxon>
        <taxon>Pterygota</taxon>
        <taxon>Neoptera</taxon>
        <taxon>Endopterygota</taxon>
        <taxon>Diptera</taxon>
        <taxon>Brachycera</taxon>
        <taxon>Muscomorpha</taxon>
        <taxon>Ephydroidea</taxon>
        <taxon>Drosophilidae</taxon>
        <taxon>Drosophila</taxon>
    </lineage>
</organism>
<dbReference type="HOGENOM" id="CLU_1580196_0_0_1"/>
<proteinExistence type="predicted"/>
<accession>B4M4J4</accession>
<dbReference type="OrthoDB" id="7675754at2759"/>
<dbReference type="Pfam" id="PF16037">
    <property type="entry name" value="DUF4790"/>
    <property type="match status" value="1"/>
</dbReference>
<dbReference type="Proteomes" id="UP000008792">
    <property type="component" value="Unassembled WGS sequence"/>
</dbReference>
<gene>
    <name evidence="1" type="primary">Dvir\GJ10224</name>
    <name evidence="1" type="ORF">Dvir_GJ10224</name>
</gene>
<reference evidence="1 2" key="1">
    <citation type="journal article" date="2007" name="Nature">
        <title>Evolution of genes and genomes on the Drosophila phylogeny.</title>
        <authorList>
            <consortium name="Drosophila 12 Genomes Consortium"/>
            <person name="Clark A.G."/>
            <person name="Eisen M.B."/>
            <person name="Smith D.R."/>
            <person name="Bergman C.M."/>
            <person name="Oliver B."/>
            <person name="Markow T.A."/>
            <person name="Kaufman T.C."/>
            <person name="Kellis M."/>
            <person name="Gelbart W."/>
            <person name="Iyer V.N."/>
            <person name="Pollard D.A."/>
            <person name="Sackton T.B."/>
            <person name="Larracuente A.M."/>
            <person name="Singh N.D."/>
            <person name="Abad J.P."/>
            <person name="Abt D.N."/>
            <person name="Adryan B."/>
            <person name="Aguade M."/>
            <person name="Akashi H."/>
            <person name="Anderson W.W."/>
            <person name="Aquadro C.F."/>
            <person name="Ardell D.H."/>
            <person name="Arguello R."/>
            <person name="Artieri C.G."/>
            <person name="Barbash D.A."/>
            <person name="Barker D."/>
            <person name="Barsanti P."/>
            <person name="Batterham P."/>
            <person name="Batzoglou S."/>
            <person name="Begun D."/>
            <person name="Bhutkar A."/>
            <person name="Blanco E."/>
            <person name="Bosak S.A."/>
            <person name="Bradley R.K."/>
            <person name="Brand A.D."/>
            <person name="Brent M.R."/>
            <person name="Brooks A.N."/>
            <person name="Brown R.H."/>
            <person name="Butlin R.K."/>
            <person name="Caggese C."/>
            <person name="Calvi B.R."/>
            <person name="Bernardo de Carvalho A."/>
            <person name="Caspi A."/>
            <person name="Castrezana S."/>
            <person name="Celniker S.E."/>
            <person name="Chang J.L."/>
            <person name="Chapple C."/>
            <person name="Chatterji S."/>
            <person name="Chinwalla A."/>
            <person name="Civetta A."/>
            <person name="Clifton S.W."/>
            <person name="Comeron J.M."/>
            <person name="Costello J.C."/>
            <person name="Coyne J.A."/>
            <person name="Daub J."/>
            <person name="David R.G."/>
            <person name="Delcher A.L."/>
            <person name="Delehaunty K."/>
            <person name="Do C.B."/>
            <person name="Ebling H."/>
            <person name="Edwards K."/>
            <person name="Eickbush T."/>
            <person name="Evans J.D."/>
            <person name="Filipski A."/>
            <person name="Findeiss S."/>
            <person name="Freyhult E."/>
            <person name="Fulton L."/>
            <person name="Fulton R."/>
            <person name="Garcia A.C."/>
            <person name="Gardiner A."/>
            <person name="Garfield D.A."/>
            <person name="Garvin B.E."/>
            <person name="Gibson G."/>
            <person name="Gilbert D."/>
            <person name="Gnerre S."/>
            <person name="Godfrey J."/>
            <person name="Good R."/>
            <person name="Gotea V."/>
            <person name="Gravely B."/>
            <person name="Greenberg A.J."/>
            <person name="Griffiths-Jones S."/>
            <person name="Gross S."/>
            <person name="Guigo R."/>
            <person name="Gustafson E.A."/>
            <person name="Haerty W."/>
            <person name="Hahn M.W."/>
            <person name="Halligan D.L."/>
            <person name="Halpern A.L."/>
            <person name="Halter G.M."/>
            <person name="Han M.V."/>
            <person name="Heger A."/>
            <person name="Hillier L."/>
            <person name="Hinrichs A.S."/>
            <person name="Holmes I."/>
            <person name="Hoskins R.A."/>
            <person name="Hubisz M.J."/>
            <person name="Hultmark D."/>
            <person name="Huntley M.A."/>
            <person name="Jaffe D.B."/>
            <person name="Jagadeeshan S."/>
            <person name="Jeck W.R."/>
            <person name="Johnson J."/>
            <person name="Jones C.D."/>
            <person name="Jordan W.C."/>
            <person name="Karpen G.H."/>
            <person name="Kataoka E."/>
            <person name="Keightley P.D."/>
            <person name="Kheradpour P."/>
            <person name="Kirkness E.F."/>
            <person name="Koerich L.B."/>
            <person name="Kristiansen K."/>
            <person name="Kudrna D."/>
            <person name="Kulathinal R.J."/>
            <person name="Kumar S."/>
            <person name="Kwok R."/>
            <person name="Lander E."/>
            <person name="Langley C.H."/>
            <person name="Lapoint R."/>
            <person name="Lazzaro B.P."/>
            <person name="Lee S.J."/>
            <person name="Levesque L."/>
            <person name="Li R."/>
            <person name="Lin C.F."/>
            <person name="Lin M.F."/>
            <person name="Lindblad-Toh K."/>
            <person name="Llopart A."/>
            <person name="Long M."/>
            <person name="Low L."/>
            <person name="Lozovsky E."/>
            <person name="Lu J."/>
            <person name="Luo M."/>
            <person name="Machado C.A."/>
            <person name="Makalowski W."/>
            <person name="Marzo M."/>
            <person name="Matsuda M."/>
            <person name="Matzkin L."/>
            <person name="McAllister B."/>
            <person name="McBride C.S."/>
            <person name="McKernan B."/>
            <person name="McKernan K."/>
            <person name="Mendez-Lago M."/>
            <person name="Minx P."/>
            <person name="Mollenhauer M.U."/>
            <person name="Montooth K."/>
            <person name="Mount S.M."/>
            <person name="Mu X."/>
            <person name="Myers E."/>
            <person name="Negre B."/>
            <person name="Newfeld S."/>
            <person name="Nielsen R."/>
            <person name="Noor M.A."/>
            <person name="O'Grady P."/>
            <person name="Pachter L."/>
            <person name="Papaceit M."/>
            <person name="Parisi M.J."/>
            <person name="Parisi M."/>
            <person name="Parts L."/>
            <person name="Pedersen J.S."/>
            <person name="Pesole G."/>
            <person name="Phillippy A.M."/>
            <person name="Ponting C.P."/>
            <person name="Pop M."/>
            <person name="Porcelli D."/>
            <person name="Powell J.R."/>
            <person name="Prohaska S."/>
            <person name="Pruitt K."/>
            <person name="Puig M."/>
            <person name="Quesneville H."/>
            <person name="Ram K.R."/>
            <person name="Rand D."/>
            <person name="Rasmussen M.D."/>
            <person name="Reed L.K."/>
            <person name="Reenan R."/>
            <person name="Reily A."/>
            <person name="Remington K.A."/>
            <person name="Rieger T.T."/>
            <person name="Ritchie M.G."/>
            <person name="Robin C."/>
            <person name="Rogers Y.H."/>
            <person name="Rohde C."/>
            <person name="Rozas J."/>
            <person name="Rubenfield M.J."/>
            <person name="Ruiz A."/>
            <person name="Russo S."/>
            <person name="Salzberg S.L."/>
            <person name="Sanchez-Gracia A."/>
            <person name="Saranga D.J."/>
            <person name="Sato H."/>
            <person name="Schaeffer S.W."/>
            <person name="Schatz M.C."/>
            <person name="Schlenke T."/>
            <person name="Schwartz R."/>
            <person name="Segarra C."/>
            <person name="Singh R.S."/>
            <person name="Sirot L."/>
            <person name="Sirota M."/>
            <person name="Sisneros N.B."/>
            <person name="Smith C.D."/>
            <person name="Smith T.F."/>
            <person name="Spieth J."/>
            <person name="Stage D.E."/>
            <person name="Stark A."/>
            <person name="Stephan W."/>
            <person name="Strausberg R.L."/>
            <person name="Strempel S."/>
            <person name="Sturgill D."/>
            <person name="Sutton G."/>
            <person name="Sutton G.G."/>
            <person name="Tao W."/>
            <person name="Teichmann S."/>
            <person name="Tobari Y.N."/>
            <person name="Tomimura Y."/>
            <person name="Tsolas J.M."/>
            <person name="Valente V.L."/>
            <person name="Venter E."/>
            <person name="Venter J.C."/>
            <person name="Vicario S."/>
            <person name="Vieira F.G."/>
            <person name="Vilella A.J."/>
            <person name="Villasante A."/>
            <person name="Walenz B."/>
            <person name="Wang J."/>
            <person name="Wasserman M."/>
            <person name="Watts T."/>
            <person name="Wilson D."/>
            <person name="Wilson R.K."/>
            <person name="Wing R.A."/>
            <person name="Wolfner M.F."/>
            <person name="Wong A."/>
            <person name="Wong G.K."/>
            <person name="Wu C.I."/>
            <person name="Wu G."/>
            <person name="Yamamoto D."/>
            <person name="Yang H.P."/>
            <person name="Yang S.P."/>
            <person name="Yorke J.A."/>
            <person name="Yoshida K."/>
            <person name="Zdobnov E."/>
            <person name="Zhang P."/>
            <person name="Zhang Y."/>
            <person name="Zimin A.V."/>
            <person name="Baldwin J."/>
            <person name="Abdouelleil A."/>
            <person name="Abdulkadir J."/>
            <person name="Abebe A."/>
            <person name="Abera B."/>
            <person name="Abreu J."/>
            <person name="Acer S.C."/>
            <person name="Aftuck L."/>
            <person name="Alexander A."/>
            <person name="An P."/>
            <person name="Anderson E."/>
            <person name="Anderson S."/>
            <person name="Arachi H."/>
            <person name="Azer M."/>
            <person name="Bachantsang P."/>
            <person name="Barry A."/>
            <person name="Bayul T."/>
            <person name="Berlin A."/>
            <person name="Bessette D."/>
            <person name="Bloom T."/>
            <person name="Blye J."/>
            <person name="Boguslavskiy L."/>
            <person name="Bonnet C."/>
            <person name="Boukhgalter B."/>
            <person name="Bourzgui I."/>
            <person name="Brown A."/>
            <person name="Cahill P."/>
            <person name="Channer S."/>
            <person name="Cheshatsang Y."/>
            <person name="Chuda L."/>
            <person name="Citroen M."/>
            <person name="Collymore A."/>
            <person name="Cooke P."/>
            <person name="Costello M."/>
            <person name="D'Aco K."/>
            <person name="Daza R."/>
            <person name="De Haan G."/>
            <person name="DeGray S."/>
            <person name="DeMaso C."/>
            <person name="Dhargay N."/>
            <person name="Dooley K."/>
            <person name="Dooley E."/>
            <person name="Doricent M."/>
            <person name="Dorje P."/>
            <person name="Dorjee K."/>
            <person name="Dupes A."/>
            <person name="Elong R."/>
            <person name="Falk J."/>
            <person name="Farina A."/>
            <person name="Faro S."/>
            <person name="Ferguson D."/>
            <person name="Fisher S."/>
            <person name="Foley C.D."/>
            <person name="Franke A."/>
            <person name="Friedrich D."/>
            <person name="Gadbois L."/>
            <person name="Gearin G."/>
            <person name="Gearin C.R."/>
            <person name="Giannoukos G."/>
            <person name="Goode T."/>
            <person name="Graham J."/>
            <person name="Grandbois E."/>
            <person name="Grewal S."/>
            <person name="Gyaltsen K."/>
            <person name="Hafez N."/>
            <person name="Hagos B."/>
            <person name="Hall J."/>
            <person name="Henson C."/>
            <person name="Hollinger A."/>
            <person name="Honan T."/>
            <person name="Huard M.D."/>
            <person name="Hughes L."/>
            <person name="Hurhula B."/>
            <person name="Husby M.E."/>
            <person name="Kamat A."/>
            <person name="Kanga B."/>
            <person name="Kashin S."/>
            <person name="Khazanovich D."/>
            <person name="Kisner P."/>
            <person name="Lance K."/>
            <person name="Lara M."/>
            <person name="Lee W."/>
            <person name="Lennon N."/>
            <person name="Letendre F."/>
            <person name="LeVine R."/>
            <person name="Lipovsky A."/>
            <person name="Liu X."/>
            <person name="Liu J."/>
            <person name="Liu S."/>
            <person name="Lokyitsang T."/>
            <person name="Lokyitsang Y."/>
            <person name="Lubonja R."/>
            <person name="Lui A."/>
            <person name="MacDonald P."/>
            <person name="Magnisalis V."/>
            <person name="Maru K."/>
            <person name="Matthews C."/>
            <person name="McCusker W."/>
            <person name="McDonough S."/>
            <person name="Mehta T."/>
            <person name="Meldrim J."/>
            <person name="Meneus L."/>
            <person name="Mihai O."/>
            <person name="Mihalev A."/>
            <person name="Mihova T."/>
            <person name="Mittelman R."/>
            <person name="Mlenga V."/>
            <person name="Montmayeur A."/>
            <person name="Mulrain L."/>
            <person name="Navidi A."/>
            <person name="Naylor J."/>
            <person name="Negash T."/>
            <person name="Nguyen T."/>
            <person name="Nguyen N."/>
            <person name="Nicol R."/>
            <person name="Norbu C."/>
            <person name="Norbu N."/>
            <person name="Novod N."/>
            <person name="O'Neill B."/>
            <person name="Osman S."/>
            <person name="Markiewicz E."/>
            <person name="Oyono O.L."/>
            <person name="Patti C."/>
            <person name="Phunkhang P."/>
            <person name="Pierre F."/>
            <person name="Priest M."/>
            <person name="Raghuraman S."/>
            <person name="Rege F."/>
            <person name="Reyes R."/>
            <person name="Rise C."/>
            <person name="Rogov P."/>
            <person name="Ross K."/>
            <person name="Ryan E."/>
            <person name="Settipalli S."/>
            <person name="Shea T."/>
            <person name="Sherpa N."/>
            <person name="Shi L."/>
            <person name="Shih D."/>
            <person name="Sparrow T."/>
            <person name="Spaulding J."/>
            <person name="Stalker J."/>
            <person name="Stange-Thomann N."/>
            <person name="Stavropoulos S."/>
            <person name="Stone C."/>
            <person name="Strader C."/>
            <person name="Tesfaye S."/>
            <person name="Thomson T."/>
            <person name="Thoulutsang Y."/>
            <person name="Thoulutsang D."/>
            <person name="Topham K."/>
            <person name="Topping I."/>
            <person name="Tsamla T."/>
            <person name="Vassiliev H."/>
            <person name="Vo A."/>
            <person name="Wangchuk T."/>
            <person name="Wangdi T."/>
            <person name="Weiand M."/>
            <person name="Wilkinson J."/>
            <person name="Wilson A."/>
            <person name="Yadav S."/>
            <person name="Young G."/>
            <person name="Yu Q."/>
            <person name="Zembek L."/>
            <person name="Zhong D."/>
            <person name="Zimmer A."/>
            <person name="Zwirko Z."/>
            <person name="Jaffe D.B."/>
            <person name="Alvarez P."/>
            <person name="Brockman W."/>
            <person name="Butler J."/>
            <person name="Chin C."/>
            <person name="Gnerre S."/>
            <person name="Grabherr M."/>
            <person name="Kleber M."/>
            <person name="Mauceli E."/>
            <person name="MacCallum I."/>
        </authorList>
    </citation>
    <scope>NUCLEOTIDE SEQUENCE [LARGE SCALE GENOMIC DNA]</scope>
    <source>
        <strain evidence="2">Tucson 15010-1051.87</strain>
    </source>
</reference>
<protein>
    <submittedName>
        <fullName evidence="1">Uncharacterized protein</fullName>
    </submittedName>
</protein>
<evidence type="ECO:0000313" key="2">
    <source>
        <dbReference type="Proteomes" id="UP000008792"/>
    </source>
</evidence>
<dbReference type="InParanoid" id="B4M4J4"/>
<dbReference type="EMBL" id="CH940652">
    <property type="protein sequence ID" value="EDW59555.2"/>
    <property type="molecule type" value="Genomic_DNA"/>
</dbReference>
<sequence length="247" mass="29399">MLQYKSTAAAFKESKDQHYNIRTSSPAMYHDNLSPGYDSFSSLHPAKVHSKVNVAYHAKTVQDHERHKRPKPRMSDALRGKNVPLYQQDFYPKAFDFEQTDKLDGKYIVTINRNEQNIKRASYRKSVEWDQESWVLHDRVFNDQFDISQHPSYTIKNVAYNLECEVVYMEAREKYNAHFRREMESFINTKRTAGDQFFTRRLLCYTTLWPPLHTKAELNIFIKRFFQLTPAQKKRLHFLMTTDLTTI</sequence>
<dbReference type="eggNOG" id="ENOG502T71E">
    <property type="taxonomic scope" value="Eukaryota"/>
</dbReference>